<dbReference type="GO" id="GO:1902936">
    <property type="term" value="F:phosphatidylinositol bisphosphate binding"/>
    <property type="evidence" value="ECO:0007669"/>
    <property type="project" value="TreeGrafter"/>
</dbReference>
<dbReference type="InterPro" id="IPR001251">
    <property type="entry name" value="CRAL-TRIO_dom"/>
</dbReference>
<dbReference type="Pfam" id="PF00650">
    <property type="entry name" value="CRAL_TRIO"/>
    <property type="match status" value="1"/>
</dbReference>
<name>A0A8S9WZL2_APOLU</name>
<dbReference type="SMART" id="SM00516">
    <property type="entry name" value="SEC14"/>
    <property type="match status" value="1"/>
</dbReference>
<dbReference type="SUPFAM" id="SSF52087">
    <property type="entry name" value="CRAL/TRIO domain"/>
    <property type="match status" value="1"/>
</dbReference>
<evidence type="ECO:0000313" key="2">
    <source>
        <dbReference type="EMBL" id="KAF6202147.1"/>
    </source>
</evidence>
<organism evidence="2 3">
    <name type="scientific">Apolygus lucorum</name>
    <name type="common">Small green plant bug</name>
    <name type="synonym">Lygocoris lucorum</name>
    <dbReference type="NCBI Taxonomy" id="248454"/>
    <lineage>
        <taxon>Eukaryota</taxon>
        <taxon>Metazoa</taxon>
        <taxon>Ecdysozoa</taxon>
        <taxon>Arthropoda</taxon>
        <taxon>Hexapoda</taxon>
        <taxon>Insecta</taxon>
        <taxon>Pterygota</taxon>
        <taxon>Neoptera</taxon>
        <taxon>Paraneoptera</taxon>
        <taxon>Hemiptera</taxon>
        <taxon>Heteroptera</taxon>
        <taxon>Panheteroptera</taxon>
        <taxon>Cimicomorpha</taxon>
        <taxon>Miridae</taxon>
        <taxon>Mirini</taxon>
        <taxon>Apolygus</taxon>
    </lineage>
</organism>
<dbReference type="Pfam" id="PF03765">
    <property type="entry name" value="CRAL_TRIO_N"/>
    <property type="match status" value="1"/>
</dbReference>
<gene>
    <name evidence="2" type="ORF">GE061_004545</name>
</gene>
<dbReference type="PROSITE" id="PS50191">
    <property type="entry name" value="CRAL_TRIO"/>
    <property type="match status" value="1"/>
</dbReference>
<dbReference type="Gene3D" id="1.20.5.1200">
    <property type="entry name" value="Alpha-tocopherol transfer"/>
    <property type="match status" value="1"/>
</dbReference>
<proteinExistence type="predicted"/>
<dbReference type="CDD" id="cd00170">
    <property type="entry name" value="SEC14"/>
    <property type="match status" value="1"/>
</dbReference>
<sequence length="360" mass="41202">MTKLIGVSTGFSQNLLEFCLRMAATRVMVVRPWASPHGEEIQDEEILSQTAISEEAARVAMRELREDEATRAHGLQQMKEWIRKNKDVDNVRTDNSFLLRFLRAKKFSLPMAQNQLLKYLNLRQTFSHMMMNLDYTIPPVLELINNGYLFASPVRDKFGRRVILANAAPLDPHKYDCIAQAKVHMLTYETLLEDEDNHVFGFNHIGDVKAGQAAHITMWSVTEIATIFKWGEQSVPMRHKEIHIVNIPTPYKYVYDFCSGRLSPKIRERAHVHTSLASLHAKVDPSVLPKEWGGVIPIADMIESWKQELASKRESLLALDKMKILDNSSILKRRNGGTEKSRKAIEDMCITGSFRKLEVD</sequence>
<dbReference type="PRINTS" id="PR00180">
    <property type="entry name" value="CRETINALDHBP"/>
</dbReference>
<dbReference type="SMART" id="SM01100">
    <property type="entry name" value="CRAL_TRIO_N"/>
    <property type="match status" value="1"/>
</dbReference>
<dbReference type="EMBL" id="WIXP02000012">
    <property type="protein sequence ID" value="KAF6202147.1"/>
    <property type="molecule type" value="Genomic_DNA"/>
</dbReference>
<dbReference type="Gene3D" id="3.40.525.10">
    <property type="entry name" value="CRAL-TRIO lipid binding domain"/>
    <property type="match status" value="1"/>
</dbReference>
<dbReference type="InterPro" id="IPR036273">
    <property type="entry name" value="CRAL/TRIO_N_dom_sf"/>
</dbReference>
<reference evidence="2" key="1">
    <citation type="journal article" date="2021" name="Mol. Ecol. Resour.">
        <title>Apolygus lucorum genome provides insights into omnivorousness and mesophyll feeding.</title>
        <authorList>
            <person name="Liu Y."/>
            <person name="Liu H."/>
            <person name="Wang H."/>
            <person name="Huang T."/>
            <person name="Liu B."/>
            <person name="Yang B."/>
            <person name="Yin L."/>
            <person name="Li B."/>
            <person name="Zhang Y."/>
            <person name="Zhang S."/>
            <person name="Jiang F."/>
            <person name="Zhang X."/>
            <person name="Ren Y."/>
            <person name="Wang B."/>
            <person name="Wang S."/>
            <person name="Lu Y."/>
            <person name="Wu K."/>
            <person name="Fan W."/>
            <person name="Wang G."/>
        </authorList>
    </citation>
    <scope>NUCLEOTIDE SEQUENCE</scope>
    <source>
        <strain evidence="2">12Hb</strain>
    </source>
</reference>
<comment type="caution">
    <text evidence="2">The sequence shown here is derived from an EMBL/GenBank/DDBJ whole genome shotgun (WGS) entry which is preliminary data.</text>
</comment>
<dbReference type="InterPro" id="IPR036865">
    <property type="entry name" value="CRAL-TRIO_dom_sf"/>
</dbReference>
<keyword evidence="3" id="KW-1185">Reference proteome</keyword>
<dbReference type="GO" id="GO:0016020">
    <property type="term" value="C:membrane"/>
    <property type="evidence" value="ECO:0007669"/>
    <property type="project" value="TreeGrafter"/>
</dbReference>
<protein>
    <recommendedName>
        <fullName evidence="1">CRAL-TRIO domain-containing protein</fullName>
    </recommendedName>
</protein>
<dbReference type="PANTHER" id="PTHR10174">
    <property type="entry name" value="ALPHA-TOCOPHEROL TRANSFER PROTEIN-RELATED"/>
    <property type="match status" value="1"/>
</dbReference>
<feature type="domain" description="CRAL-TRIO" evidence="1">
    <location>
        <begin position="137"/>
        <end position="300"/>
    </location>
</feature>
<dbReference type="SUPFAM" id="SSF46938">
    <property type="entry name" value="CRAL/TRIO N-terminal domain"/>
    <property type="match status" value="1"/>
</dbReference>
<dbReference type="Proteomes" id="UP000466442">
    <property type="component" value="Linkage Group LG12"/>
</dbReference>
<evidence type="ECO:0000313" key="3">
    <source>
        <dbReference type="Proteomes" id="UP000466442"/>
    </source>
</evidence>
<dbReference type="InterPro" id="IPR011074">
    <property type="entry name" value="CRAL/TRIO_N_dom"/>
</dbReference>
<accession>A0A8S9WZL2</accession>
<dbReference type="AlphaFoldDB" id="A0A8S9WZL2"/>
<dbReference type="OrthoDB" id="1434354at2759"/>
<dbReference type="PANTHER" id="PTHR10174:SF120">
    <property type="entry name" value="CELLULAR RETINALDEHYDE BINDING PROTEIN"/>
    <property type="match status" value="1"/>
</dbReference>
<evidence type="ECO:0000259" key="1">
    <source>
        <dbReference type="PROSITE" id="PS50191"/>
    </source>
</evidence>
<dbReference type="Gene3D" id="1.10.8.20">
    <property type="entry name" value="N-terminal domain of phosphatidylinositol transfer protein sec14p"/>
    <property type="match status" value="1"/>
</dbReference>